<protein>
    <submittedName>
        <fullName evidence="3">Tat pathway signal sequence domain protein</fullName>
    </submittedName>
</protein>
<reference evidence="4" key="1">
    <citation type="submission" date="2015-10" db="EMBL/GenBank/DDBJ databases">
        <title>Complete genome sequence of Streptomyces ambofaciens DSM 40697.</title>
        <authorList>
            <person name="Thibessard A."/>
            <person name="Leblond P."/>
        </authorList>
    </citation>
    <scope>NUCLEOTIDE SEQUENCE [LARGE SCALE GENOMIC DNA]</scope>
    <source>
        <strain evidence="4">DSM 40697</strain>
    </source>
</reference>
<evidence type="ECO:0000256" key="2">
    <source>
        <dbReference type="SAM" id="Phobius"/>
    </source>
</evidence>
<evidence type="ECO:0000256" key="1">
    <source>
        <dbReference type="SAM" id="MobiDB-lite"/>
    </source>
</evidence>
<dbReference type="Proteomes" id="UP000076720">
    <property type="component" value="Chromosome"/>
</dbReference>
<keyword evidence="2" id="KW-1133">Transmembrane helix</keyword>
<dbReference type="EMBL" id="CP012949">
    <property type="protein sequence ID" value="ANB05860.1"/>
    <property type="molecule type" value="Genomic_DNA"/>
</dbReference>
<sequence length="224" mass="24110">MRRSLPRRRPDRRAVAVSGTGPVEAGEGTSDRTAPAARRPSRRHGPPAPHHDRSARHRDLFARRRRAVLATAAAVAALAGGACLYATRPQPPPPPPPPHPSQAVGLDYLDAVPGPGEAFRFAVRLSVRSGPPVTVTRLDQPYDGIAMTSSPAAPFQTKAHSARKIIVTLRVTECAKAPRNLALPFLHVTLRNTRAIHDHSFILGTRYARDLSHALQVACSNESG</sequence>
<feature type="transmembrane region" description="Helical" evidence="2">
    <location>
        <begin position="67"/>
        <end position="87"/>
    </location>
</feature>
<gene>
    <name evidence="3" type="ORF">SAM40697_1900</name>
</gene>
<reference evidence="3 4" key="2">
    <citation type="journal article" date="2016" name="Genome Announc.">
        <title>Complete Genome Sequence of Streptomyces ambofaciens DSM 40697, a Paradigm for Genome Plasticity Studies.</title>
        <authorList>
            <person name="Thibessard A."/>
            <person name="Leblond P."/>
        </authorList>
    </citation>
    <scope>NUCLEOTIDE SEQUENCE [LARGE SCALE GENOMIC DNA]</scope>
    <source>
        <strain evidence="3 4">DSM 40697</strain>
    </source>
</reference>
<evidence type="ECO:0000313" key="4">
    <source>
        <dbReference type="Proteomes" id="UP000076720"/>
    </source>
</evidence>
<organism evidence="3 4">
    <name type="scientific">Streptomyces ambofaciens</name>
    <dbReference type="NCBI Taxonomy" id="1889"/>
    <lineage>
        <taxon>Bacteria</taxon>
        <taxon>Bacillati</taxon>
        <taxon>Actinomycetota</taxon>
        <taxon>Actinomycetes</taxon>
        <taxon>Kitasatosporales</taxon>
        <taxon>Streptomycetaceae</taxon>
        <taxon>Streptomyces</taxon>
    </lineage>
</organism>
<accession>A0ABM6AWT3</accession>
<keyword evidence="2" id="KW-0472">Membrane</keyword>
<feature type="compositionally biased region" description="Basic residues" evidence="1">
    <location>
        <begin position="1"/>
        <end position="11"/>
    </location>
</feature>
<name>A0ABM6AWT3_STRAM</name>
<evidence type="ECO:0000313" key="3">
    <source>
        <dbReference type="EMBL" id="ANB05860.1"/>
    </source>
</evidence>
<keyword evidence="4" id="KW-1185">Reference proteome</keyword>
<proteinExistence type="predicted"/>
<keyword evidence="2" id="KW-0812">Transmembrane</keyword>
<feature type="region of interest" description="Disordered" evidence="1">
    <location>
        <begin position="1"/>
        <end position="56"/>
    </location>
</feature>